<dbReference type="Gene3D" id="2.30.29.30">
    <property type="entry name" value="Pleckstrin-homology domain (PH domain)/Phosphotyrosine-binding domain (PTB)"/>
    <property type="match status" value="1"/>
</dbReference>
<dbReference type="PANTHER" id="PTHR17271">
    <property type="entry name" value="PLECKSTRIN HOMOLOGY PH DOMAIN-CONTAINING PROTEIN"/>
    <property type="match status" value="1"/>
</dbReference>
<dbReference type="PROSITE" id="PS50003">
    <property type="entry name" value="PH_DOMAIN"/>
    <property type="match status" value="1"/>
</dbReference>
<reference evidence="2 3" key="1">
    <citation type="submission" date="2019-06" db="EMBL/GenBank/DDBJ databases">
        <title>A chromosome-scale genome assembly of the striped catfish, Pangasianodon hypophthalmus.</title>
        <authorList>
            <person name="Wen M."/>
            <person name="Zahm M."/>
            <person name="Roques C."/>
            <person name="Cabau C."/>
            <person name="Klopp C."/>
            <person name="Donnadieu C."/>
            <person name="Jouanno E."/>
            <person name="Avarre J.-C."/>
            <person name="Campet M."/>
            <person name="Ha T.T.T."/>
            <person name="Dugue R."/>
            <person name="Lampietro C."/>
            <person name="Louis A."/>
            <person name="Herpin A."/>
            <person name="Echchiki A."/>
            <person name="Berthelot C."/>
            <person name="Parey E."/>
            <person name="Roest-Crollius H."/>
            <person name="Braasch I."/>
            <person name="Postlethwait J."/>
            <person name="Bobe J."/>
            <person name="Montfort J."/>
            <person name="Bouchez O."/>
            <person name="Begum T."/>
            <person name="Schartl M."/>
            <person name="Guiguen Y."/>
        </authorList>
    </citation>
    <scope>NUCLEOTIDE SEQUENCE [LARGE SCALE GENOMIC DNA]</scope>
    <source>
        <strain evidence="2 3">Indonesia</strain>
        <tissue evidence="2">Blood</tissue>
    </source>
</reference>
<keyword evidence="3" id="KW-1185">Reference proteome</keyword>
<dbReference type="SMART" id="SM00233">
    <property type="entry name" value="PH"/>
    <property type="match status" value="1"/>
</dbReference>
<accession>A0A5N5MEY9</accession>
<dbReference type="InterPro" id="IPR001849">
    <property type="entry name" value="PH_domain"/>
</dbReference>
<comment type="caution">
    <text evidence="2">The sequence shown here is derived from an EMBL/GenBank/DDBJ whole genome shotgun (WGS) entry which is preliminary data.</text>
</comment>
<evidence type="ECO:0000259" key="1">
    <source>
        <dbReference type="PROSITE" id="PS50003"/>
    </source>
</evidence>
<dbReference type="EMBL" id="VFJC01000014">
    <property type="protein sequence ID" value="KAB5553617.1"/>
    <property type="molecule type" value="Genomic_DNA"/>
</dbReference>
<sequence length="146" mass="17066">MFPPRENRCHRFQANIFNKRKCQNCFRPAESHTLRESDLHATKPVKAGWLLLAPEGIDFLNPAHKNRKWQRRYFILYEHGLLRYALDEMPGTLPQGSVNMSECSDVLDASSQTSFCSSLRLCFSDRDYYIRTENEENITGYTLVFP</sequence>
<dbReference type="SUPFAM" id="SSF50729">
    <property type="entry name" value="PH domain-like"/>
    <property type="match status" value="1"/>
</dbReference>
<gene>
    <name evidence="2" type="ORF">PHYPO_G00040700</name>
</gene>
<dbReference type="GO" id="GO:0051015">
    <property type="term" value="F:actin filament binding"/>
    <property type="evidence" value="ECO:0007669"/>
    <property type="project" value="TreeGrafter"/>
</dbReference>
<organism evidence="2 3">
    <name type="scientific">Pangasianodon hypophthalmus</name>
    <name type="common">Striped catfish</name>
    <name type="synonym">Helicophagus hypophthalmus</name>
    <dbReference type="NCBI Taxonomy" id="310915"/>
    <lineage>
        <taxon>Eukaryota</taxon>
        <taxon>Metazoa</taxon>
        <taxon>Chordata</taxon>
        <taxon>Craniata</taxon>
        <taxon>Vertebrata</taxon>
        <taxon>Euteleostomi</taxon>
        <taxon>Actinopterygii</taxon>
        <taxon>Neopterygii</taxon>
        <taxon>Teleostei</taxon>
        <taxon>Ostariophysi</taxon>
        <taxon>Siluriformes</taxon>
        <taxon>Pangasiidae</taxon>
        <taxon>Pangasianodon</taxon>
    </lineage>
</organism>
<evidence type="ECO:0000313" key="2">
    <source>
        <dbReference type="EMBL" id="KAB5553617.1"/>
    </source>
</evidence>
<evidence type="ECO:0000313" key="3">
    <source>
        <dbReference type="Proteomes" id="UP000327468"/>
    </source>
</evidence>
<dbReference type="InterPro" id="IPR052223">
    <property type="entry name" value="Actin_Cytoskeleton_Reg"/>
</dbReference>
<dbReference type="Pfam" id="PF00169">
    <property type="entry name" value="PH"/>
    <property type="match status" value="1"/>
</dbReference>
<protein>
    <recommendedName>
        <fullName evidence="1">PH domain-containing protein</fullName>
    </recommendedName>
</protein>
<dbReference type="PANTHER" id="PTHR17271:SF1">
    <property type="entry name" value="PROTEIN OUTSPREAD"/>
    <property type="match status" value="1"/>
</dbReference>
<name>A0A5N5MEY9_PANHP</name>
<dbReference type="InterPro" id="IPR011993">
    <property type="entry name" value="PH-like_dom_sf"/>
</dbReference>
<dbReference type="GO" id="GO:0015629">
    <property type="term" value="C:actin cytoskeleton"/>
    <property type="evidence" value="ECO:0007669"/>
    <property type="project" value="TreeGrafter"/>
</dbReference>
<dbReference type="Proteomes" id="UP000327468">
    <property type="component" value="Chromosome 13"/>
</dbReference>
<feature type="domain" description="PH" evidence="1">
    <location>
        <begin position="43"/>
        <end position="146"/>
    </location>
</feature>
<proteinExistence type="predicted"/>
<dbReference type="AlphaFoldDB" id="A0A5N5MEY9"/>